<evidence type="ECO:0000313" key="2">
    <source>
        <dbReference type="EMBL" id="SVA01387.1"/>
    </source>
</evidence>
<dbReference type="GO" id="GO:0004803">
    <property type="term" value="F:transposase activity"/>
    <property type="evidence" value="ECO:0007669"/>
    <property type="project" value="InterPro"/>
</dbReference>
<evidence type="ECO:0000259" key="1">
    <source>
        <dbReference type="SMART" id="SM01321"/>
    </source>
</evidence>
<gene>
    <name evidence="2" type="ORF">METZ01_LOCUS54241</name>
</gene>
<feature type="domain" description="Transposase IS200-like" evidence="1">
    <location>
        <begin position="9"/>
        <end position="124"/>
    </location>
</feature>
<dbReference type="GO" id="GO:0006313">
    <property type="term" value="P:DNA transposition"/>
    <property type="evidence" value="ECO:0007669"/>
    <property type="project" value="InterPro"/>
</dbReference>
<name>A0A381SGF8_9ZZZZ</name>
<dbReference type="InterPro" id="IPR002686">
    <property type="entry name" value="Transposase_17"/>
</dbReference>
<dbReference type="SUPFAM" id="SSF143422">
    <property type="entry name" value="Transposase IS200-like"/>
    <property type="match status" value="1"/>
</dbReference>
<feature type="non-terminal residue" evidence="2">
    <location>
        <position position="1"/>
    </location>
</feature>
<dbReference type="EMBL" id="UINC01002898">
    <property type="protein sequence ID" value="SVA01387.1"/>
    <property type="molecule type" value="Genomic_DNA"/>
</dbReference>
<dbReference type="SMART" id="SM01321">
    <property type="entry name" value="Y1_Tnp"/>
    <property type="match status" value="1"/>
</dbReference>
<dbReference type="PANTHER" id="PTHR34322">
    <property type="entry name" value="TRANSPOSASE, Y1_TNP DOMAIN-CONTAINING"/>
    <property type="match status" value="1"/>
</dbReference>
<dbReference type="GO" id="GO:0003677">
    <property type="term" value="F:DNA binding"/>
    <property type="evidence" value="ECO:0007669"/>
    <property type="project" value="InterPro"/>
</dbReference>
<organism evidence="2">
    <name type="scientific">marine metagenome</name>
    <dbReference type="NCBI Taxonomy" id="408172"/>
    <lineage>
        <taxon>unclassified sequences</taxon>
        <taxon>metagenomes</taxon>
        <taxon>ecological metagenomes</taxon>
    </lineage>
</organism>
<dbReference type="InterPro" id="IPR036515">
    <property type="entry name" value="Transposase_17_sf"/>
</dbReference>
<reference evidence="2" key="1">
    <citation type="submission" date="2018-05" db="EMBL/GenBank/DDBJ databases">
        <authorList>
            <person name="Lanie J.A."/>
            <person name="Ng W.-L."/>
            <person name="Kazmierczak K.M."/>
            <person name="Andrzejewski T.M."/>
            <person name="Davidsen T.M."/>
            <person name="Wayne K.J."/>
            <person name="Tettelin H."/>
            <person name="Glass J.I."/>
            <person name="Rusch D."/>
            <person name="Podicherti R."/>
            <person name="Tsui H.-C.T."/>
            <person name="Winkler M.E."/>
        </authorList>
    </citation>
    <scope>NUCLEOTIDE SEQUENCE</scope>
</reference>
<dbReference type="Pfam" id="PF01797">
    <property type="entry name" value="Y1_Tnp"/>
    <property type="match status" value="1"/>
</dbReference>
<dbReference type="PANTHER" id="PTHR34322:SF2">
    <property type="entry name" value="TRANSPOSASE IS200-LIKE DOMAIN-CONTAINING PROTEIN"/>
    <property type="match status" value="1"/>
</dbReference>
<dbReference type="Gene3D" id="3.30.70.1290">
    <property type="entry name" value="Transposase IS200-like"/>
    <property type="match status" value="1"/>
</dbReference>
<protein>
    <recommendedName>
        <fullName evidence="1">Transposase IS200-like domain-containing protein</fullName>
    </recommendedName>
</protein>
<accession>A0A381SGF8</accession>
<proteinExistence type="predicted"/>
<sequence>VARLQRAAPIGIPVHLLQRGNNRQACFNLNGDYAAYLWWLREYSEKFQVEIHVWSLMKNHIHLLCTPQLEGGLSRMVQALGRQYVRYFNHQNHRTGTLWEGRYRSCLVQPEGYLLKVYRYIELNSVRKEYVSKPSEYHWSSYQINAQGKPSALCKPHTEYLKLGESKEERSEKYQEMFEQSSREDLLEEIRDSTNKGLAFGDESFKIEVEKMTGRRVRSLKSGRPFGWRKQKSS</sequence>
<dbReference type="AlphaFoldDB" id="A0A381SGF8"/>